<evidence type="ECO:0000256" key="5">
    <source>
        <dbReference type="SAM" id="MobiDB-lite"/>
    </source>
</evidence>
<protein>
    <submittedName>
        <fullName evidence="7">Zinc finger, PMZ-type</fullName>
    </submittedName>
</protein>
<reference evidence="8" key="1">
    <citation type="submission" date="2016-06" db="EMBL/GenBank/DDBJ databases">
        <title>Parallel loss of symbiosis genes in relatives of nitrogen-fixing non-legume Parasponia.</title>
        <authorList>
            <person name="Van Velzen R."/>
            <person name="Holmer R."/>
            <person name="Bu F."/>
            <person name="Rutten L."/>
            <person name="Van Zeijl A."/>
            <person name="Liu W."/>
            <person name="Santuari L."/>
            <person name="Cao Q."/>
            <person name="Sharma T."/>
            <person name="Shen D."/>
            <person name="Roswanjaya Y."/>
            <person name="Wardhani T."/>
            <person name="Kalhor M.S."/>
            <person name="Jansen J."/>
            <person name="Van den Hoogen J."/>
            <person name="Gungor B."/>
            <person name="Hartog M."/>
            <person name="Hontelez J."/>
            <person name="Verver J."/>
            <person name="Yang W.-C."/>
            <person name="Schijlen E."/>
            <person name="Repin R."/>
            <person name="Schilthuizen M."/>
            <person name="Schranz E."/>
            <person name="Heidstra R."/>
            <person name="Miyata K."/>
            <person name="Fedorova E."/>
            <person name="Kohlen W."/>
            <person name="Bisseling T."/>
            <person name="Smit S."/>
            <person name="Geurts R."/>
        </authorList>
    </citation>
    <scope>NUCLEOTIDE SEQUENCE [LARGE SCALE GENOMIC DNA]</scope>
    <source>
        <strain evidence="8">cv. WU1-14</strain>
    </source>
</reference>
<feature type="non-terminal residue" evidence="7">
    <location>
        <position position="1"/>
    </location>
</feature>
<organism evidence="7 8">
    <name type="scientific">Parasponia andersonii</name>
    <name type="common">Sponia andersonii</name>
    <dbReference type="NCBI Taxonomy" id="3476"/>
    <lineage>
        <taxon>Eukaryota</taxon>
        <taxon>Viridiplantae</taxon>
        <taxon>Streptophyta</taxon>
        <taxon>Embryophyta</taxon>
        <taxon>Tracheophyta</taxon>
        <taxon>Spermatophyta</taxon>
        <taxon>Magnoliopsida</taxon>
        <taxon>eudicotyledons</taxon>
        <taxon>Gunneridae</taxon>
        <taxon>Pentapetalae</taxon>
        <taxon>rosids</taxon>
        <taxon>fabids</taxon>
        <taxon>Rosales</taxon>
        <taxon>Cannabaceae</taxon>
        <taxon>Parasponia</taxon>
    </lineage>
</organism>
<feature type="domain" description="SWIM-type" evidence="6">
    <location>
        <begin position="61"/>
        <end position="101"/>
    </location>
</feature>
<accession>A0A2P5ANR7</accession>
<dbReference type="InterPro" id="IPR007527">
    <property type="entry name" value="Znf_SWIM"/>
</dbReference>
<evidence type="ECO:0000256" key="4">
    <source>
        <dbReference type="PROSITE-ProRule" id="PRU00325"/>
    </source>
</evidence>
<gene>
    <name evidence="7" type="ORF">PanWU01x14_314130</name>
</gene>
<dbReference type="PROSITE" id="PS50966">
    <property type="entry name" value="ZF_SWIM"/>
    <property type="match status" value="1"/>
</dbReference>
<comment type="caution">
    <text evidence="7">The sequence shown here is derived from an EMBL/GenBank/DDBJ whole genome shotgun (WGS) entry which is preliminary data.</text>
</comment>
<dbReference type="GO" id="GO:0008270">
    <property type="term" value="F:zinc ion binding"/>
    <property type="evidence" value="ECO:0007669"/>
    <property type="project" value="UniProtKB-KW"/>
</dbReference>
<dbReference type="PANTHER" id="PTHR31973">
    <property type="entry name" value="POLYPROTEIN, PUTATIVE-RELATED"/>
    <property type="match status" value="1"/>
</dbReference>
<keyword evidence="8" id="KW-1185">Reference proteome</keyword>
<keyword evidence="1" id="KW-0479">Metal-binding</keyword>
<dbReference type="OrthoDB" id="1895098at2759"/>
<evidence type="ECO:0000313" key="7">
    <source>
        <dbReference type="EMBL" id="PON38194.1"/>
    </source>
</evidence>
<dbReference type="Pfam" id="PF04434">
    <property type="entry name" value="SWIM"/>
    <property type="match status" value="1"/>
</dbReference>
<feature type="region of interest" description="Disordered" evidence="5">
    <location>
        <begin position="141"/>
        <end position="166"/>
    </location>
</feature>
<keyword evidence="3" id="KW-0862">Zinc</keyword>
<dbReference type="Proteomes" id="UP000237105">
    <property type="component" value="Unassembled WGS sequence"/>
</dbReference>
<dbReference type="InterPro" id="IPR006564">
    <property type="entry name" value="Znf_PMZ"/>
</dbReference>
<dbReference type="PANTHER" id="PTHR31973:SF187">
    <property type="entry name" value="MUTATOR TRANSPOSASE MUDRA PROTEIN"/>
    <property type="match status" value="1"/>
</dbReference>
<dbReference type="AlphaFoldDB" id="A0A2P5ANR7"/>
<evidence type="ECO:0000256" key="2">
    <source>
        <dbReference type="ARBA" id="ARBA00022771"/>
    </source>
</evidence>
<dbReference type="SMART" id="SM00575">
    <property type="entry name" value="ZnF_PMZ"/>
    <property type="match status" value="1"/>
</dbReference>
<feature type="compositionally biased region" description="Basic residues" evidence="5">
    <location>
        <begin position="153"/>
        <end position="163"/>
    </location>
</feature>
<evidence type="ECO:0000256" key="1">
    <source>
        <dbReference type="ARBA" id="ARBA00022723"/>
    </source>
</evidence>
<sequence>YPIITLVEFQRYTLQTWFFKRRTLAMESNKPLPIKIEKKLEDRIEAAKTLIVQPLSHYEFYVIDGDRDGQVNLQTKTCSCRRFDLTGLPCTHALAATLSRRINPYSLCSWYYTVDAWLCSYAETIYPVGNEKEWDVPDNISRRMVEPPPYKPKAGRPKTKRTKSKGEKIIMQRHCSRCSGKWHNRATCTYMIPTASNK</sequence>
<dbReference type="EMBL" id="JXTB01000503">
    <property type="protein sequence ID" value="PON38194.1"/>
    <property type="molecule type" value="Genomic_DNA"/>
</dbReference>
<proteinExistence type="predicted"/>
<evidence type="ECO:0000313" key="8">
    <source>
        <dbReference type="Proteomes" id="UP000237105"/>
    </source>
</evidence>
<name>A0A2P5ANR7_PARAD</name>
<dbReference type="STRING" id="3476.A0A2P5ANR7"/>
<evidence type="ECO:0000259" key="6">
    <source>
        <dbReference type="PROSITE" id="PS50966"/>
    </source>
</evidence>
<evidence type="ECO:0000256" key="3">
    <source>
        <dbReference type="ARBA" id="ARBA00022833"/>
    </source>
</evidence>
<keyword evidence="2 4" id="KW-0863">Zinc-finger</keyword>